<dbReference type="Proteomes" id="UP000662814">
    <property type="component" value="Chromosome"/>
</dbReference>
<dbReference type="PANTHER" id="PTHR30204">
    <property type="entry name" value="REDOX-CYCLING DRUG-SENSING TRANSCRIPTIONAL ACTIVATOR SOXR"/>
    <property type="match status" value="1"/>
</dbReference>
<name>A0ABX6YKP3_9MICO</name>
<protein>
    <submittedName>
        <fullName evidence="3">MerR family transcriptional regulator</fullName>
    </submittedName>
</protein>
<evidence type="ECO:0000313" key="3">
    <source>
        <dbReference type="EMBL" id="QPZ39318.1"/>
    </source>
</evidence>
<dbReference type="PANTHER" id="PTHR30204:SF97">
    <property type="entry name" value="MERR FAMILY REGULATORY PROTEIN"/>
    <property type="match status" value="1"/>
</dbReference>
<reference evidence="3 4" key="1">
    <citation type="submission" date="2020-12" db="EMBL/GenBank/DDBJ databases">
        <title>Microbacterium sp. HY060.</title>
        <authorList>
            <person name="Zhou J."/>
        </authorList>
    </citation>
    <scope>NUCLEOTIDE SEQUENCE [LARGE SCALE GENOMIC DNA]</scope>
    <source>
        <strain evidence="3 4">HY60</strain>
    </source>
</reference>
<keyword evidence="4" id="KW-1185">Reference proteome</keyword>
<proteinExistence type="predicted"/>
<dbReference type="SUPFAM" id="SSF46955">
    <property type="entry name" value="Putative DNA-binding domain"/>
    <property type="match status" value="1"/>
</dbReference>
<dbReference type="InterPro" id="IPR009061">
    <property type="entry name" value="DNA-bd_dom_put_sf"/>
</dbReference>
<dbReference type="InterPro" id="IPR047057">
    <property type="entry name" value="MerR_fam"/>
</dbReference>
<keyword evidence="1" id="KW-0238">DNA-binding</keyword>
<dbReference type="PROSITE" id="PS50937">
    <property type="entry name" value="HTH_MERR_2"/>
    <property type="match status" value="1"/>
</dbReference>
<gene>
    <name evidence="3" type="ORF">HCR76_04455</name>
</gene>
<sequence length="370" mass="40178">MEQFHESVDVQLRASGRRLQTISAFAHSVGLSASALRQYGENGLLRPAAVDDRTGYRYYHPEQQQRAIWIRRLRDAGLSLERIKAVLDGDAADAENILDEWLANAQERSTAAEELVADFTVTSRARLDPNPVRRTCVQFDAAVLGSAIRQVQSASAHGDPDFDGVLIDAGTDSVSVTATDRYLLMGRMDVAMSIDGPPARVRVDSTPALKWLRARQLVELVIEAPTGRDHRGKDASVSLRDSRGEVLELVSKPDRFPSVHHLGLEDGEAWSRLVFDRADTLHLASSAESLSVFLTSTGSECQLAVGNRTLSGFASGAAVSLELSGLALASIANAAVARELVCDVREPDEAIVWRSPGQPDFISLVMPRLA</sequence>
<dbReference type="Pfam" id="PF13411">
    <property type="entry name" value="MerR_1"/>
    <property type="match status" value="1"/>
</dbReference>
<feature type="domain" description="HTH merR-type" evidence="2">
    <location>
        <begin position="21"/>
        <end position="89"/>
    </location>
</feature>
<dbReference type="SMART" id="SM00422">
    <property type="entry name" value="HTH_MERR"/>
    <property type="match status" value="1"/>
</dbReference>
<evidence type="ECO:0000313" key="4">
    <source>
        <dbReference type="Proteomes" id="UP000662814"/>
    </source>
</evidence>
<dbReference type="RefSeq" id="WP_166988596.1">
    <property type="nucleotide sequence ID" value="NZ_CP061169.1"/>
</dbReference>
<accession>A0ABX6YKP3</accession>
<organism evidence="3 4">
    <name type="scientific">Paramicrobacterium chengjingii</name>
    <dbReference type="NCBI Taxonomy" id="2769067"/>
    <lineage>
        <taxon>Bacteria</taxon>
        <taxon>Bacillati</taxon>
        <taxon>Actinomycetota</taxon>
        <taxon>Actinomycetes</taxon>
        <taxon>Micrococcales</taxon>
        <taxon>Microbacteriaceae</taxon>
        <taxon>Paramicrobacterium</taxon>
    </lineage>
</organism>
<dbReference type="Gene3D" id="1.10.1660.10">
    <property type="match status" value="1"/>
</dbReference>
<evidence type="ECO:0000256" key="1">
    <source>
        <dbReference type="ARBA" id="ARBA00023125"/>
    </source>
</evidence>
<dbReference type="EMBL" id="CP061169">
    <property type="protein sequence ID" value="QPZ39318.1"/>
    <property type="molecule type" value="Genomic_DNA"/>
</dbReference>
<evidence type="ECO:0000259" key="2">
    <source>
        <dbReference type="PROSITE" id="PS50937"/>
    </source>
</evidence>
<dbReference type="InterPro" id="IPR000551">
    <property type="entry name" value="MerR-type_HTH_dom"/>
</dbReference>